<accession>A0A085ZDL0</accession>
<dbReference type="Proteomes" id="UP000028712">
    <property type="component" value="Unassembled WGS sequence"/>
</dbReference>
<dbReference type="EMBL" id="MUGY01000047">
    <property type="protein sequence ID" value="OXA86337.1"/>
    <property type="molecule type" value="Genomic_DNA"/>
</dbReference>
<reference evidence="2 4" key="1">
    <citation type="submission" date="2014-07" db="EMBL/GenBank/DDBJ databases">
        <title>Genome of Flavobacterium hydatis DSM 2063.</title>
        <authorList>
            <person name="Pipes S.E."/>
            <person name="Stropko S.J."/>
            <person name="Newman J.D."/>
        </authorList>
    </citation>
    <scope>NUCLEOTIDE SEQUENCE [LARGE SCALE GENOMIC DNA]</scope>
    <source>
        <strain evidence="2 4">DSM 2063</strain>
    </source>
</reference>
<protein>
    <recommendedName>
        <fullName evidence="1">Polysaccharide pyruvyl transferase domain-containing protein</fullName>
    </recommendedName>
</protein>
<dbReference type="InterPro" id="IPR007345">
    <property type="entry name" value="Polysacch_pyruvyl_Trfase"/>
</dbReference>
<dbReference type="EMBL" id="JPRM01000062">
    <property type="protein sequence ID" value="KFF02524.1"/>
    <property type="molecule type" value="Genomic_DNA"/>
</dbReference>
<comment type="caution">
    <text evidence="2">The sequence shown here is derived from an EMBL/GenBank/DDBJ whole genome shotgun (WGS) entry which is preliminary data.</text>
</comment>
<evidence type="ECO:0000313" key="5">
    <source>
        <dbReference type="Proteomes" id="UP000198424"/>
    </source>
</evidence>
<dbReference type="RefSeq" id="WP_035628781.1">
    <property type="nucleotide sequence ID" value="NZ_JBEWQG010000028.1"/>
</dbReference>
<name>A0A085ZDL0_FLAHY</name>
<gene>
    <name evidence="3" type="ORF">B0A62_23685</name>
    <name evidence="2" type="ORF">IW20_25255</name>
</gene>
<dbReference type="Pfam" id="PF04230">
    <property type="entry name" value="PS_pyruv_trans"/>
    <property type="match status" value="1"/>
</dbReference>
<evidence type="ECO:0000313" key="2">
    <source>
        <dbReference type="EMBL" id="KFF02524.1"/>
    </source>
</evidence>
<dbReference type="STRING" id="991.IW20_25255"/>
<evidence type="ECO:0000313" key="4">
    <source>
        <dbReference type="Proteomes" id="UP000028712"/>
    </source>
</evidence>
<dbReference type="eggNOG" id="COG2327">
    <property type="taxonomic scope" value="Bacteria"/>
</dbReference>
<dbReference type="OrthoDB" id="9799278at2"/>
<evidence type="ECO:0000313" key="3">
    <source>
        <dbReference type="EMBL" id="OXA86337.1"/>
    </source>
</evidence>
<proteinExistence type="predicted"/>
<dbReference type="Proteomes" id="UP000198424">
    <property type="component" value="Unassembled WGS sequence"/>
</dbReference>
<sequence length="379" mass="43533">MKIGILTQPLLNNYGGLLQAFALQQKLKSLGHDTWIINRVYPKPGVKTKLIKLAKNIFYRRISSKKNIPLSMNEFEHRHIYGKISHFKSKFIFPITDKIYDTKGMSNLKELDFDAFVVGSDQVWRQDYSPCITNYFLDFAIDFKGIKRISYAASFGTSEFEIDQDKRSLISKLASNFDSVSVRESSGIKLCKEHLGVSAVQVLDPTMLLDLKIYKKLIIDENESVSDGTLMSYFLDTSEIKKKYIEQISKELNLTSFSTMPKTKFTKESIANFDEAVFPSVTKWLKGFDDAEFVITDSFHGCVFSILFNKPFIAIGNERRGLSRFQSLLEKFGLEDRFVLDSEKIDSTLIHKKIDWDNVNTILSEERDKSVKFLSDNLN</sequence>
<keyword evidence="5" id="KW-1185">Reference proteome</keyword>
<reference evidence="3 5" key="2">
    <citation type="submission" date="2016-11" db="EMBL/GenBank/DDBJ databases">
        <title>Whole genomes of Flavobacteriaceae.</title>
        <authorList>
            <person name="Stine C."/>
            <person name="Li C."/>
            <person name="Tadesse D."/>
        </authorList>
    </citation>
    <scope>NUCLEOTIDE SEQUENCE [LARGE SCALE GENOMIC DNA]</scope>
    <source>
        <strain evidence="3 5">ATCC 29551</strain>
    </source>
</reference>
<organism evidence="2 4">
    <name type="scientific">Flavobacterium hydatis</name>
    <name type="common">Cytophaga aquatilis</name>
    <dbReference type="NCBI Taxonomy" id="991"/>
    <lineage>
        <taxon>Bacteria</taxon>
        <taxon>Pseudomonadati</taxon>
        <taxon>Bacteroidota</taxon>
        <taxon>Flavobacteriia</taxon>
        <taxon>Flavobacteriales</taxon>
        <taxon>Flavobacteriaceae</taxon>
        <taxon>Flavobacterium</taxon>
    </lineage>
</organism>
<evidence type="ECO:0000259" key="1">
    <source>
        <dbReference type="Pfam" id="PF04230"/>
    </source>
</evidence>
<feature type="domain" description="Polysaccharide pyruvyl transferase" evidence="1">
    <location>
        <begin position="13"/>
        <end position="318"/>
    </location>
</feature>
<dbReference type="AlphaFoldDB" id="A0A085ZDL0"/>